<protein>
    <submittedName>
        <fullName evidence="3">Uncharacterized protein</fullName>
    </submittedName>
</protein>
<feature type="transmembrane region" description="Helical" evidence="1">
    <location>
        <begin position="69"/>
        <end position="89"/>
    </location>
</feature>
<gene>
    <name evidence="2" type="ORF">ASTO00021_LOCUS2406</name>
    <name evidence="3" type="ORF">ASTO00021_LOCUS2407</name>
</gene>
<dbReference type="EMBL" id="HBIN01003490">
    <property type="protein sequence ID" value="CAE0432075.1"/>
    <property type="molecule type" value="Transcribed_RNA"/>
</dbReference>
<feature type="transmembrane region" description="Helical" evidence="1">
    <location>
        <begin position="16"/>
        <end position="37"/>
    </location>
</feature>
<sequence>MTTKEETKKWKDNIPVVGFGISCGINMMMITTCLFDYSVDLYVVNEEGFEPSRLLFLGEYYRWRGSAPVLGTVLSAILLPLPFVLFGMIRDCLRSVFGWEQATLLRHIADIGTVCTLLGCILPMVITKVIPAQDDVIEQCTEEHVYGVRENCATAAKELPQQHLVMLILNIAMLGWDVAKYIGNRREIEAVSNSKKVE</sequence>
<dbReference type="AlphaFoldDB" id="A0A6S8AHG1"/>
<accession>A0A6S8AHG1</accession>
<evidence type="ECO:0000313" key="2">
    <source>
        <dbReference type="EMBL" id="CAE0432075.1"/>
    </source>
</evidence>
<evidence type="ECO:0000313" key="3">
    <source>
        <dbReference type="EMBL" id="CAE0432077.1"/>
    </source>
</evidence>
<keyword evidence="1" id="KW-1133">Transmembrane helix</keyword>
<organism evidence="3">
    <name type="scientific">Aplanochytrium stocchinoi</name>
    <dbReference type="NCBI Taxonomy" id="215587"/>
    <lineage>
        <taxon>Eukaryota</taxon>
        <taxon>Sar</taxon>
        <taxon>Stramenopiles</taxon>
        <taxon>Bigyra</taxon>
        <taxon>Labyrinthulomycetes</taxon>
        <taxon>Thraustochytrida</taxon>
        <taxon>Thraustochytriidae</taxon>
        <taxon>Aplanochytrium</taxon>
    </lineage>
</organism>
<name>A0A6S8AHG1_9STRA</name>
<proteinExistence type="predicted"/>
<keyword evidence="1" id="KW-0472">Membrane</keyword>
<keyword evidence="1" id="KW-0812">Transmembrane</keyword>
<reference evidence="3" key="1">
    <citation type="submission" date="2021-01" db="EMBL/GenBank/DDBJ databases">
        <authorList>
            <person name="Corre E."/>
            <person name="Pelletier E."/>
            <person name="Niang G."/>
            <person name="Scheremetjew M."/>
            <person name="Finn R."/>
            <person name="Kale V."/>
            <person name="Holt S."/>
            <person name="Cochrane G."/>
            <person name="Meng A."/>
            <person name="Brown T."/>
            <person name="Cohen L."/>
        </authorList>
    </citation>
    <scope>NUCLEOTIDE SEQUENCE</scope>
    <source>
        <strain evidence="3">GSBS06</strain>
    </source>
</reference>
<evidence type="ECO:0000256" key="1">
    <source>
        <dbReference type="SAM" id="Phobius"/>
    </source>
</evidence>
<dbReference type="PROSITE" id="PS51257">
    <property type="entry name" value="PROKAR_LIPOPROTEIN"/>
    <property type="match status" value="1"/>
</dbReference>
<dbReference type="EMBL" id="HBIN01003491">
    <property type="protein sequence ID" value="CAE0432077.1"/>
    <property type="molecule type" value="Transcribed_RNA"/>
</dbReference>